<proteinExistence type="evidence at transcript level"/>
<dbReference type="AlphaFoldDB" id="A0A1E1WZU3"/>
<organism evidence="2">
    <name type="scientific">Amblyomma aureolatum</name>
    <dbReference type="NCBI Taxonomy" id="187763"/>
    <lineage>
        <taxon>Eukaryota</taxon>
        <taxon>Metazoa</taxon>
        <taxon>Ecdysozoa</taxon>
        <taxon>Arthropoda</taxon>
        <taxon>Chelicerata</taxon>
        <taxon>Arachnida</taxon>
        <taxon>Acari</taxon>
        <taxon>Parasitiformes</taxon>
        <taxon>Ixodida</taxon>
        <taxon>Ixodoidea</taxon>
        <taxon>Ixodidae</taxon>
        <taxon>Amblyomminae</taxon>
        <taxon>Amblyomma</taxon>
    </lineage>
</organism>
<keyword evidence="1" id="KW-0812">Transmembrane</keyword>
<feature type="transmembrane region" description="Helical" evidence="1">
    <location>
        <begin position="137"/>
        <end position="157"/>
    </location>
</feature>
<accession>A0A1E1WZU3</accession>
<evidence type="ECO:0000256" key="1">
    <source>
        <dbReference type="SAM" id="Phobius"/>
    </source>
</evidence>
<name>A0A1E1WZU3_9ACAR</name>
<dbReference type="EMBL" id="GFAC01006635">
    <property type="protein sequence ID" value="JAT92553.1"/>
    <property type="molecule type" value="mRNA"/>
</dbReference>
<sequence length="170" mass="19578">AKNQDMVERHNGFREVPLKYSMVDIEAIMRNKAVLLVGKEAAMYELKRFCSILRGARFYISQGALFVWQSVWVANKDFPLELFQEMNKRIKWWQEAAVPSLQSHFLEPPGGACFARSQRAGVHHFDNLRFEDLTGLFFTHLAFSAIALAVFALELCLGRRDCCAKWLVHP</sequence>
<keyword evidence="1" id="KW-0472">Membrane</keyword>
<keyword evidence="1" id="KW-1133">Transmembrane helix</keyword>
<feature type="non-terminal residue" evidence="2">
    <location>
        <position position="1"/>
    </location>
</feature>
<reference evidence="2" key="1">
    <citation type="journal article" date="2017" name="Front. Cell. Infect. Microbiol.">
        <title>The Distinct Transcriptional Response of the Midgut of Amblyomma sculptum and Amblyomma aureolatum Ticks to Rickettsia rickettsii Correlates to Their Differences in Susceptibility to Infection.</title>
        <authorList>
            <person name="Martins L.A."/>
            <person name="Galletti M.F.B.M."/>
            <person name="Ribeiro J.M."/>
            <person name="Fujita A."/>
            <person name="Costa F.B."/>
            <person name="Labruna M.B."/>
            <person name="Daffre S."/>
            <person name="Fogaca A.C."/>
        </authorList>
    </citation>
    <scope>NUCLEOTIDE SEQUENCE</scope>
</reference>
<evidence type="ECO:0000313" key="2">
    <source>
        <dbReference type="EMBL" id="JAT92553.1"/>
    </source>
</evidence>
<feature type="transmembrane region" description="Helical" evidence="1">
    <location>
        <begin position="56"/>
        <end position="74"/>
    </location>
</feature>
<protein>
    <submittedName>
        <fullName evidence="2">Putative membrane protein</fullName>
    </submittedName>
</protein>